<reference evidence="3" key="1">
    <citation type="submission" date="2017-09" db="EMBL/GenBank/DDBJ databases">
        <title>Depth-based differentiation of microbial function through sediment-hosted aquifers and enrichment of novel symbionts in the deep terrestrial subsurface.</title>
        <authorList>
            <person name="Probst A.J."/>
            <person name="Ladd B."/>
            <person name="Jarett J.K."/>
            <person name="Geller-Mcgrath D.E."/>
            <person name="Sieber C.M.K."/>
            <person name="Emerson J.B."/>
            <person name="Anantharaman K."/>
            <person name="Thomas B.C."/>
            <person name="Malmstrom R."/>
            <person name="Stieglmeier M."/>
            <person name="Klingl A."/>
            <person name="Woyke T."/>
            <person name="Ryan C.M."/>
            <person name="Banfield J.F."/>
        </authorList>
    </citation>
    <scope>NUCLEOTIDE SEQUENCE [LARGE SCALE GENOMIC DNA]</scope>
</reference>
<comment type="caution">
    <text evidence="2">The sequence shown here is derived from an EMBL/GenBank/DDBJ whole genome shotgun (WGS) entry which is preliminary data.</text>
</comment>
<evidence type="ECO:0000256" key="1">
    <source>
        <dbReference type="SAM" id="Phobius"/>
    </source>
</evidence>
<dbReference type="PANTHER" id="PTHR36832:SF1">
    <property type="entry name" value="SLR1174 PROTEIN"/>
    <property type="match status" value="1"/>
</dbReference>
<name>A0A2M7QD15_9BACT</name>
<dbReference type="PANTHER" id="PTHR36832">
    <property type="entry name" value="SLR1174 PROTEIN-RELATED"/>
    <property type="match status" value="1"/>
</dbReference>
<organism evidence="2 3">
    <name type="scientific">Candidatus Roizmanbacteria bacterium CG_4_10_14_0_8_um_filter_39_9</name>
    <dbReference type="NCBI Taxonomy" id="1974829"/>
    <lineage>
        <taxon>Bacteria</taxon>
        <taxon>Candidatus Roizmaniibacteriota</taxon>
    </lineage>
</organism>
<feature type="transmembrane region" description="Helical" evidence="1">
    <location>
        <begin position="179"/>
        <end position="197"/>
    </location>
</feature>
<evidence type="ECO:0000313" key="3">
    <source>
        <dbReference type="Proteomes" id="UP000230108"/>
    </source>
</evidence>
<dbReference type="EMBL" id="PFLF01000101">
    <property type="protein sequence ID" value="PIY68662.1"/>
    <property type="molecule type" value="Genomic_DNA"/>
</dbReference>
<keyword evidence="1" id="KW-0472">Membrane</keyword>
<dbReference type="Pfam" id="PF06182">
    <property type="entry name" value="ABC2_membrane_6"/>
    <property type="match status" value="1"/>
</dbReference>
<sequence length="264" mass="30557">MFLVKIIALHFQQIFHHRLRSFIWFLIPLMNTLTLILFWSGALKNTSLSANWNMTSVTTYYFLLTIAGAMLTSHIEDDVAQIDIQQGELVRYLIRPFPYFWIKFIEELPYRVLQGSYGILLLVFFVTFLKLSIMITAQPTVILLTILMAIFAFSISFLIKMNMGLSAFWFTERHGFFETVTIVSIIFSGGIVPIHLLPPLVQKISYTLPFAYIAYYPIISLQGQLAITQIYYILSIQLLWIGILFGLNRLLWFRGINKFTALGQ</sequence>
<protein>
    <recommendedName>
        <fullName evidence="4">ABC transporter permease</fullName>
    </recommendedName>
</protein>
<keyword evidence="1" id="KW-0812">Transmembrane</keyword>
<feature type="transmembrane region" description="Helical" evidence="1">
    <location>
        <begin position="141"/>
        <end position="159"/>
    </location>
</feature>
<dbReference type="InterPro" id="IPR010390">
    <property type="entry name" value="ABC-2_transporter-like"/>
</dbReference>
<dbReference type="AlphaFoldDB" id="A0A2M7QD15"/>
<proteinExistence type="predicted"/>
<keyword evidence="1" id="KW-1133">Transmembrane helix</keyword>
<feature type="transmembrane region" description="Helical" evidence="1">
    <location>
        <begin position="108"/>
        <end position="129"/>
    </location>
</feature>
<feature type="transmembrane region" description="Helical" evidence="1">
    <location>
        <begin position="229"/>
        <end position="252"/>
    </location>
</feature>
<gene>
    <name evidence="2" type="ORF">COY90_04770</name>
</gene>
<evidence type="ECO:0008006" key="4">
    <source>
        <dbReference type="Google" id="ProtNLM"/>
    </source>
</evidence>
<feature type="transmembrane region" description="Helical" evidence="1">
    <location>
        <begin position="21"/>
        <end position="42"/>
    </location>
</feature>
<dbReference type="Proteomes" id="UP000230108">
    <property type="component" value="Unassembled WGS sequence"/>
</dbReference>
<evidence type="ECO:0000313" key="2">
    <source>
        <dbReference type="EMBL" id="PIY68662.1"/>
    </source>
</evidence>
<feature type="transmembrane region" description="Helical" evidence="1">
    <location>
        <begin position="204"/>
        <end position="223"/>
    </location>
</feature>
<accession>A0A2M7QD15</accession>